<evidence type="ECO:0000313" key="2">
    <source>
        <dbReference type="Proteomes" id="UP000499080"/>
    </source>
</evidence>
<reference evidence="1 2" key="1">
    <citation type="journal article" date="2019" name="Sci. Rep.">
        <title>Orb-weaving spider Araneus ventricosus genome elucidates the spidroin gene catalogue.</title>
        <authorList>
            <person name="Kono N."/>
            <person name="Nakamura H."/>
            <person name="Ohtoshi R."/>
            <person name="Moran D.A.P."/>
            <person name="Shinohara A."/>
            <person name="Yoshida Y."/>
            <person name="Fujiwara M."/>
            <person name="Mori M."/>
            <person name="Tomita M."/>
            <person name="Arakawa K."/>
        </authorList>
    </citation>
    <scope>NUCLEOTIDE SEQUENCE [LARGE SCALE GENOMIC DNA]</scope>
</reference>
<name>A0A4Y2U5X9_ARAVE</name>
<protein>
    <submittedName>
        <fullName evidence="1">Uncharacterized protein</fullName>
    </submittedName>
</protein>
<evidence type="ECO:0000313" key="1">
    <source>
        <dbReference type="EMBL" id="GBO07030.1"/>
    </source>
</evidence>
<dbReference type="EMBL" id="BGPR01033180">
    <property type="protein sequence ID" value="GBO07030.1"/>
    <property type="molecule type" value="Genomic_DNA"/>
</dbReference>
<keyword evidence="2" id="KW-1185">Reference proteome</keyword>
<proteinExistence type="predicted"/>
<gene>
    <name evidence="1" type="ORF">AVEN_19365_1</name>
</gene>
<dbReference type="AlphaFoldDB" id="A0A4Y2U5X9"/>
<organism evidence="1 2">
    <name type="scientific">Araneus ventricosus</name>
    <name type="common">Orbweaver spider</name>
    <name type="synonym">Epeira ventricosa</name>
    <dbReference type="NCBI Taxonomy" id="182803"/>
    <lineage>
        <taxon>Eukaryota</taxon>
        <taxon>Metazoa</taxon>
        <taxon>Ecdysozoa</taxon>
        <taxon>Arthropoda</taxon>
        <taxon>Chelicerata</taxon>
        <taxon>Arachnida</taxon>
        <taxon>Araneae</taxon>
        <taxon>Araneomorphae</taxon>
        <taxon>Entelegynae</taxon>
        <taxon>Araneoidea</taxon>
        <taxon>Araneidae</taxon>
        <taxon>Araneus</taxon>
    </lineage>
</organism>
<sequence>MPAIVEQWVTNKKTTCTRLRMPPSELWVRQAMKTTLRGDRKSPHRGASVHKQLKRLYGDLPPPLWSDRVVKQKTTFTGLANAATG</sequence>
<accession>A0A4Y2U5X9</accession>
<dbReference type="Proteomes" id="UP000499080">
    <property type="component" value="Unassembled WGS sequence"/>
</dbReference>
<comment type="caution">
    <text evidence="1">The sequence shown here is derived from an EMBL/GenBank/DDBJ whole genome shotgun (WGS) entry which is preliminary data.</text>
</comment>